<dbReference type="PANTHER" id="PTHR23514">
    <property type="entry name" value="BYPASS OF STOP CODON PROTEIN 6"/>
    <property type="match status" value="1"/>
</dbReference>
<keyword evidence="3" id="KW-0813">Transport</keyword>
<feature type="transmembrane region" description="Helical" evidence="7">
    <location>
        <begin position="134"/>
        <end position="156"/>
    </location>
</feature>
<feature type="transmembrane region" description="Helical" evidence="7">
    <location>
        <begin position="76"/>
        <end position="94"/>
    </location>
</feature>
<dbReference type="PANTHER" id="PTHR23514:SF3">
    <property type="entry name" value="BYPASS OF STOP CODON PROTEIN 6"/>
    <property type="match status" value="1"/>
</dbReference>
<dbReference type="Pfam" id="PF07690">
    <property type="entry name" value="MFS_1"/>
    <property type="match status" value="1"/>
</dbReference>
<organism evidence="9 10">
    <name type="scientific">Persicirhabdus sediminis</name>
    <dbReference type="NCBI Taxonomy" id="454144"/>
    <lineage>
        <taxon>Bacteria</taxon>
        <taxon>Pseudomonadati</taxon>
        <taxon>Verrucomicrobiota</taxon>
        <taxon>Verrucomicrobiia</taxon>
        <taxon>Verrucomicrobiales</taxon>
        <taxon>Verrucomicrobiaceae</taxon>
        <taxon>Persicirhabdus</taxon>
    </lineage>
</organism>
<evidence type="ECO:0000256" key="6">
    <source>
        <dbReference type="ARBA" id="ARBA00023136"/>
    </source>
</evidence>
<evidence type="ECO:0000256" key="1">
    <source>
        <dbReference type="ARBA" id="ARBA00004127"/>
    </source>
</evidence>
<dbReference type="AlphaFoldDB" id="A0A8J7MBN9"/>
<dbReference type="SUPFAM" id="SSF103473">
    <property type="entry name" value="MFS general substrate transporter"/>
    <property type="match status" value="1"/>
</dbReference>
<comment type="similarity">
    <text evidence="2">Belongs to the major facilitator superfamily.</text>
</comment>
<dbReference type="EMBL" id="JAENIM010000029">
    <property type="protein sequence ID" value="MBK1790629.1"/>
    <property type="molecule type" value="Genomic_DNA"/>
</dbReference>
<evidence type="ECO:0000256" key="2">
    <source>
        <dbReference type="ARBA" id="ARBA00008335"/>
    </source>
</evidence>
<evidence type="ECO:0000256" key="7">
    <source>
        <dbReference type="SAM" id="Phobius"/>
    </source>
</evidence>
<protein>
    <submittedName>
        <fullName evidence="9">MFS transporter</fullName>
    </submittedName>
</protein>
<feature type="transmembrane region" description="Helical" evidence="7">
    <location>
        <begin position="388"/>
        <end position="411"/>
    </location>
</feature>
<feature type="transmembrane region" description="Helical" evidence="7">
    <location>
        <begin position="305"/>
        <end position="323"/>
    </location>
</feature>
<evidence type="ECO:0000259" key="8">
    <source>
        <dbReference type="PROSITE" id="PS50850"/>
    </source>
</evidence>
<comment type="subcellular location">
    <subcellularLocation>
        <location evidence="1">Endomembrane system</location>
        <topology evidence="1">Multi-pass membrane protein</topology>
    </subcellularLocation>
</comment>
<dbReference type="InterPro" id="IPR051788">
    <property type="entry name" value="MFS_Transporter"/>
</dbReference>
<comment type="caution">
    <text evidence="9">The sequence shown here is derived from an EMBL/GenBank/DDBJ whole genome shotgun (WGS) entry which is preliminary data.</text>
</comment>
<proteinExistence type="inferred from homology"/>
<feature type="transmembrane region" description="Helical" evidence="7">
    <location>
        <begin position="266"/>
        <end position="285"/>
    </location>
</feature>
<feature type="transmembrane region" description="Helical" evidence="7">
    <location>
        <begin position="335"/>
        <end position="368"/>
    </location>
</feature>
<evidence type="ECO:0000256" key="3">
    <source>
        <dbReference type="ARBA" id="ARBA00022448"/>
    </source>
</evidence>
<dbReference type="Proteomes" id="UP000624703">
    <property type="component" value="Unassembled WGS sequence"/>
</dbReference>
<feature type="domain" description="Major facilitator superfamily (MFS) profile" evidence="8">
    <location>
        <begin position="11"/>
        <end position="452"/>
    </location>
</feature>
<dbReference type="InterPro" id="IPR011701">
    <property type="entry name" value="MFS"/>
</dbReference>
<keyword evidence="4 7" id="KW-0812">Transmembrane</keyword>
<keyword evidence="10" id="KW-1185">Reference proteome</keyword>
<dbReference type="GO" id="GO:0016020">
    <property type="term" value="C:membrane"/>
    <property type="evidence" value="ECO:0007669"/>
    <property type="project" value="TreeGrafter"/>
</dbReference>
<keyword evidence="6 7" id="KW-0472">Membrane</keyword>
<dbReference type="RefSeq" id="WP_200310659.1">
    <property type="nucleotide sequence ID" value="NZ_JAENIM010000029.1"/>
</dbReference>
<feature type="transmembrane region" description="Helical" evidence="7">
    <location>
        <begin position="100"/>
        <end position="127"/>
    </location>
</feature>
<sequence length="521" mass="56959">MDLTNKERNLLFWASFLSLAAAGFGFVFRVMMPNIWADEFNITGAEVGHLAGAALWPIAITMILFSFLVDKIGYKSSMMIAFGLQTLSVILTFVAKDTRILWYACFAAGLGHGVVEACINPLCAAIYREEKSKWLNILHAAWPAGIAAGGTIYLLTRDSLHWNTVFLFMLLPVIAYAVMFLLCHRYPADERVEANVSTRDMLKEFGGLGAFIAITFLFYEIAKQAGGHFDPDGSSFVMQNHLSVSLAIGALGGLIFGFVVKSMGQILFFILCLIMIPLATAELATDGWIQSLMQPVLAEEYDMHSGWAIVASACIMMTLRFFAGVPLKFMSPPALLLFSSIFSIIGLYLLSGATGIMIFVAFAFYAVGQTFYWPTVLGFVAERFPKGGAVTLNTVSAIGLLTVGIFGFPFLGAVKDSFDAKAVKATEPAIYAEAQAAGIAENKKLFGVPYQSINTEKLMDEVEIDAHNKTVLEDEIDKSARKTIKVAAVLPLTMAIAFLFIIIWFRMNGGYKAIHLTQPEA</sequence>
<evidence type="ECO:0000256" key="4">
    <source>
        <dbReference type="ARBA" id="ARBA00022692"/>
    </source>
</evidence>
<reference evidence="9" key="1">
    <citation type="submission" date="2021-01" db="EMBL/GenBank/DDBJ databases">
        <title>Modified the classification status of verrucomicrobia.</title>
        <authorList>
            <person name="Feng X."/>
        </authorList>
    </citation>
    <scope>NUCLEOTIDE SEQUENCE</scope>
    <source>
        <strain evidence="9">_KCTC 22039</strain>
    </source>
</reference>
<evidence type="ECO:0000313" key="9">
    <source>
        <dbReference type="EMBL" id="MBK1790629.1"/>
    </source>
</evidence>
<dbReference type="InterPro" id="IPR036259">
    <property type="entry name" value="MFS_trans_sf"/>
</dbReference>
<evidence type="ECO:0000313" key="10">
    <source>
        <dbReference type="Proteomes" id="UP000624703"/>
    </source>
</evidence>
<feature type="transmembrane region" description="Helical" evidence="7">
    <location>
        <begin position="242"/>
        <end position="259"/>
    </location>
</feature>
<keyword evidence="5 7" id="KW-1133">Transmembrane helix</keyword>
<evidence type="ECO:0000256" key="5">
    <source>
        <dbReference type="ARBA" id="ARBA00022989"/>
    </source>
</evidence>
<dbReference type="Gene3D" id="1.20.1250.20">
    <property type="entry name" value="MFS general substrate transporter like domains"/>
    <property type="match status" value="1"/>
</dbReference>
<dbReference type="InterPro" id="IPR020846">
    <property type="entry name" value="MFS_dom"/>
</dbReference>
<name>A0A8J7MBN9_9BACT</name>
<feature type="transmembrane region" description="Helical" evidence="7">
    <location>
        <begin position="486"/>
        <end position="505"/>
    </location>
</feature>
<dbReference type="PROSITE" id="PS50850">
    <property type="entry name" value="MFS"/>
    <property type="match status" value="1"/>
</dbReference>
<feature type="transmembrane region" description="Helical" evidence="7">
    <location>
        <begin position="50"/>
        <end position="69"/>
    </location>
</feature>
<dbReference type="GO" id="GO:0012505">
    <property type="term" value="C:endomembrane system"/>
    <property type="evidence" value="ECO:0007669"/>
    <property type="project" value="UniProtKB-SubCell"/>
</dbReference>
<gene>
    <name evidence="9" type="ORF">JIN82_05605</name>
</gene>
<dbReference type="GO" id="GO:0022857">
    <property type="term" value="F:transmembrane transporter activity"/>
    <property type="evidence" value="ECO:0007669"/>
    <property type="project" value="InterPro"/>
</dbReference>
<feature type="transmembrane region" description="Helical" evidence="7">
    <location>
        <begin position="162"/>
        <end position="184"/>
    </location>
</feature>
<feature type="transmembrane region" description="Helical" evidence="7">
    <location>
        <begin position="205"/>
        <end position="222"/>
    </location>
</feature>
<feature type="transmembrane region" description="Helical" evidence="7">
    <location>
        <begin position="12"/>
        <end position="30"/>
    </location>
</feature>
<accession>A0A8J7MBN9</accession>